<evidence type="ECO:0000313" key="3">
    <source>
        <dbReference type="WBParaSite" id="L893_g3038.t1"/>
    </source>
</evidence>
<keyword evidence="2" id="KW-1185">Reference proteome</keyword>
<keyword evidence="1" id="KW-0472">Membrane</keyword>
<evidence type="ECO:0000313" key="2">
    <source>
        <dbReference type="Proteomes" id="UP000095287"/>
    </source>
</evidence>
<name>A0A1I7ZWS9_9BILA</name>
<dbReference type="GO" id="GO:0042048">
    <property type="term" value="P:olfactory behavior"/>
    <property type="evidence" value="ECO:0007669"/>
    <property type="project" value="TreeGrafter"/>
</dbReference>
<protein>
    <submittedName>
        <fullName evidence="3">Protein quiver</fullName>
    </submittedName>
</protein>
<dbReference type="GO" id="GO:0030424">
    <property type="term" value="C:axon"/>
    <property type="evidence" value="ECO:0007669"/>
    <property type="project" value="TreeGrafter"/>
</dbReference>
<organism evidence="2 3">
    <name type="scientific">Steinernema glaseri</name>
    <dbReference type="NCBI Taxonomy" id="37863"/>
    <lineage>
        <taxon>Eukaryota</taxon>
        <taxon>Metazoa</taxon>
        <taxon>Ecdysozoa</taxon>
        <taxon>Nematoda</taxon>
        <taxon>Chromadorea</taxon>
        <taxon>Rhabditida</taxon>
        <taxon>Tylenchina</taxon>
        <taxon>Panagrolaimomorpha</taxon>
        <taxon>Strongyloidoidea</taxon>
        <taxon>Steinernematidae</taxon>
        <taxon>Steinernema</taxon>
    </lineage>
</organism>
<accession>A0A1I7ZWS9</accession>
<dbReference type="PANTHER" id="PTHR34722">
    <property type="entry name" value="HOMOLOG OF ODR-2 (TWO)-RELATED"/>
    <property type="match status" value="1"/>
</dbReference>
<dbReference type="Proteomes" id="UP000095287">
    <property type="component" value="Unplaced"/>
</dbReference>
<sequence>MKATRAKKSSYDVQPGPTHRIGIMIFLFIFHAALLHLAEGLNCFSCASAEYEPLFSRNRHLRAFWDKPPKFDSICDESLEVRRLAPVESCESTCVTVFEQQFFGGVQSVPKPYTFIRGCAEQIFSLMDSRPREVDFLHQETICLTLPLSLIWPHVAANEHVEVCSCKENGCNYQVEISSSSNSLSSFMSVLLAVATTILTITRL</sequence>
<dbReference type="PANTHER" id="PTHR34722:SF9">
    <property type="entry name" value="HOMOLOG OF ODR-2 (TWO)"/>
    <property type="match status" value="1"/>
</dbReference>
<dbReference type="GO" id="GO:1990834">
    <property type="term" value="P:response to odorant"/>
    <property type="evidence" value="ECO:0007669"/>
    <property type="project" value="TreeGrafter"/>
</dbReference>
<dbReference type="InterPro" id="IPR010558">
    <property type="entry name" value="Ly-6-related"/>
</dbReference>
<feature type="transmembrane region" description="Helical" evidence="1">
    <location>
        <begin position="21"/>
        <end position="38"/>
    </location>
</feature>
<dbReference type="Pfam" id="PF06579">
    <property type="entry name" value="Ly-6_related"/>
    <property type="match status" value="1"/>
</dbReference>
<dbReference type="GO" id="GO:0043025">
    <property type="term" value="C:neuronal cell body"/>
    <property type="evidence" value="ECO:0007669"/>
    <property type="project" value="TreeGrafter"/>
</dbReference>
<proteinExistence type="predicted"/>
<evidence type="ECO:0000256" key="1">
    <source>
        <dbReference type="SAM" id="Phobius"/>
    </source>
</evidence>
<keyword evidence="1" id="KW-1133">Transmembrane helix</keyword>
<dbReference type="AlphaFoldDB" id="A0A1I7ZWS9"/>
<keyword evidence="1" id="KW-0812">Transmembrane</keyword>
<dbReference type="WBParaSite" id="L893_g3038.t1">
    <property type="protein sequence ID" value="L893_g3038.t1"/>
    <property type="gene ID" value="L893_g3038"/>
</dbReference>
<reference evidence="3" key="1">
    <citation type="submission" date="2016-11" db="UniProtKB">
        <authorList>
            <consortium name="WormBaseParasite"/>
        </authorList>
    </citation>
    <scope>IDENTIFICATION</scope>
</reference>